<evidence type="ECO:0000256" key="4">
    <source>
        <dbReference type="ARBA" id="ARBA00047304"/>
    </source>
</evidence>
<dbReference type="EC" id="3.2.2.6" evidence="1"/>
<dbReference type="Gramene" id="ESW06174">
    <property type="protein sequence ID" value="ESW06174"/>
    <property type="gene ID" value="PHAVU_010G026300g"/>
</dbReference>
<protein>
    <recommendedName>
        <fullName evidence="1">ADP-ribosyl cyclase/cyclic ADP-ribose hydrolase</fullName>
        <ecNumber evidence="1">3.2.2.6</ecNumber>
    </recommendedName>
</protein>
<dbReference type="Proteomes" id="UP000000226">
    <property type="component" value="Chromosome 10"/>
</dbReference>
<dbReference type="OrthoDB" id="1431171at2759"/>
<dbReference type="Gene3D" id="3.40.50.10140">
    <property type="entry name" value="Toll/interleukin-1 receptor homology (TIR) domain"/>
    <property type="match status" value="1"/>
</dbReference>
<dbReference type="SUPFAM" id="SSF52200">
    <property type="entry name" value="Toll/Interleukin receptor TIR domain"/>
    <property type="match status" value="1"/>
</dbReference>
<organism evidence="6 7">
    <name type="scientific">Phaseolus vulgaris</name>
    <name type="common">Kidney bean</name>
    <name type="synonym">French bean</name>
    <dbReference type="NCBI Taxonomy" id="3885"/>
    <lineage>
        <taxon>Eukaryota</taxon>
        <taxon>Viridiplantae</taxon>
        <taxon>Streptophyta</taxon>
        <taxon>Embryophyta</taxon>
        <taxon>Tracheophyta</taxon>
        <taxon>Spermatophyta</taxon>
        <taxon>Magnoliopsida</taxon>
        <taxon>eudicotyledons</taxon>
        <taxon>Gunneridae</taxon>
        <taxon>Pentapetalae</taxon>
        <taxon>rosids</taxon>
        <taxon>fabids</taxon>
        <taxon>Fabales</taxon>
        <taxon>Fabaceae</taxon>
        <taxon>Papilionoideae</taxon>
        <taxon>50 kb inversion clade</taxon>
        <taxon>NPAAA clade</taxon>
        <taxon>indigoferoid/millettioid clade</taxon>
        <taxon>Phaseoleae</taxon>
        <taxon>Phaseolus</taxon>
    </lineage>
</organism>
<dbReference type="FunFam" id="3.40.50.10140:FF:000007">
    <property type="entry name" value="Disease resistance protein (TIR-NBS-LRR class)"/>
    <property type="match status" value="1"/>
</dbReference>
<evidence type="ECO:0000313" key="7">
    <source>
        <dbReference type="Proteomes" id="UP000000226"/>
    </source>
</evidence>
<dbReference type="GO" id="GO:0007165">
    <property type="term" value="P:signal transduction"/>
    <property type="evidence" value="ECO:0007669"/>
    <property type="project" value="InterPro"/>
</dbReference>
<comment type="catalytic activity">
    <reaction evidence="4">
        <text>NAD(+) + H2O = ADP-D-ribose + nicotinamide + H(+)</text>
        <dbReference type="Rhea" id="RHEA:16301"/>
        <dbReference type="ChEBI" id="CHEBI:15377"/>
        <dbReference type="ChEBI" id="CHEBI:15378"/>
        <dbReference type="ChEBI" id="CHEBI:17154"/>
        <dbReference type="ChEBI" id="CHEBI:57540"/>
        <dbReference type="ChEBI" id="CHEBI:57967"/>
        <dbReference type="EC" id="3.2.2.6"/>
    </reaction>
    <physiologicalReaction direction="left-to-right" evidence="4">
        <dbReference type="Rhea" id="RHEA:16302"/>
    </physiologicalReaction>
</comment>
<evidence type="ECO:0000256" key="3">
    <source>
        <dbReference type="ARBA" id="ARBA00023027"/>
    </source>
</evidence>
<evidence type="ECO:0000256" key="2">
    <source>
        <dbReference type="ARBA" id="ARBA00022801"/>
    </source>
</evidence>
<evidence type="ECO:0000259" key="5">
    <source>
        <dbReference type="PROSITE" id="PS50104"/>
    </source>
</evidence>
<keyword evidence="7" id="KW-1185">Reference proteome</keyword>
<dbReference type="EMBL" id="CM002297">
    <property type="protein sequence ID" value="ESW06174.1"/>
    <property type="molecule type" value="Genomic_DNA"/>
</dbReference>
<dbReference type="PANTHER" id="PTHR32009:SF39">
    <property type="entry name" value="TIR DOMAIN-CONTAINING PROTEIN"/>
    <property type="match status" value="1"/>
</dbReference>
<dbReference type="PROSITE" id="PS50104">
    <property type="entry name" value="TIR"/>
    <property type="match status" value="1"/>
</dbReference>
<accession>V7AKY6</accession>
<dbReference type="OMA" id="SFDDHEP"/>
<dbReference type="AlphaFoldDB" id="V7AKY6"/>
<dbReference type="SMART" id="SM00255">
    <property type="entry name" value="TIR"/>
    <property type="match status" value="1"/>
</dbReference>
<dbReference type="InterPro" id="IPR000157">
    <property type="entry name" value="TIR_dom"/>
</dbReference>
<feature type="domain" description="TIR" evidence="5">
    <location>
        <begin position="13"/>
        <end position="171"/>
    </location>
</feature>
<dbReference type="STRING" id="3885.V7AKY6"/>
<sequence length="171" mass="19131">MKSTASSSSYTHWIHDVFLNFRGDDTRETIVSHLYAALSNAGINTFIDDNILKGTVLGAELVRTIQGSQISIIVFSENYASSNWCLNELVEIMESRIAYGQKAVPLFYHVDPSHVRNQEGGFGQQLEALAQNCLPQGLNDEVLMIWKNSLWEAANLAGWHAVNFRTWLRGG</sequence>
<dbReference type="GO" id="GO:0061809">
    <property type="term" value="F:NAD+ nucleosidase activity, cyclic ADP-ribose generating"/>
    <property type="evidence" value="ECO:0007669"/>
    <property type="project" value="UniProtKB-EC"/>
</dbReference>
<keyword evidence="2" id="KW-0378">Hydrolase</keyword>
<evidence type="ECO:0000313" key="6">
    <source>
        <dbReference type="EMBL" id="ESW06174.1"/>
    </source>
</evidence>
<dbReference type="PANTHER" id="PTHR32009">
    <property type="entry name" value="TMV RESISTANCE PROTEIN N-LIKE"/>
    <property type="match status" value="1"/>
</dbReference>
<proteinExistence type="predicted"/>
<dbReference type="SMR" id="V7AKY6"/>
<dbReference type="InterPro" id="IPR035897">
    <property type="entry name" value="Toll_tir_struct_dom_sf"/>
</dbReference>
<keyword evidence="3" id="KW-0520">NAD</keyword>
<dbReference type="Pfam" id="PF01582">
    <property type="entry name" value="TIR"/>
    <property type="match status" value="1"/>
</dbReference>
<gene>
    <name evidence="6" type="ORF">PHAVU_010G026300g</name>
</gene>
<evidence type="ECO:0000256" key="1">
    <source>
        <dbReference type="ARBA" id="ARBA00011982"/>
    </source>
</evidence>
<name>V7AKY6_PHAVU</name>
<reference evidence="7" key="1">
    <citation type="journal article" date="2014" name="Nat. Genet.">
        <title>A reference genome for common bean and genome-wide analysis of dual domestications.</title>
        <authorList>
            <person name="Schmutz J."/>
            <person name="McClean P.E."/>
            <person name="Mamidi S."/>
            <person name="Wu G.A."/>
            <person name="Cannon S.B."/>
            <person name="Grimwood J."/>
            <person name="Jenkins J."/>
            <person name="Shu S."/>
            <person name="Song Q."/>
            <person name="Chavarro C."/>
            <person name="Torres-Torres M."/>
            <person name="Geffroy V."/>
            <person name="Moghaddam S.M."/>
            <person name="Gao D."/>
            <person name="Abernathy B."/>
            <person name="Barry K."/>
            <person name="Blair M."/>
            <person name="Brick M.A."/>
            <person name="Chovatia M."/>
            <person name="Gepts P."/>
            <person name="Goodstein D.M."/>
            <person name="Gonzales M."/>
            <person name="Hellsten U."/>
            <person name="Hyten D.L."/>
            <person name="Jia G."/>
            <person name="Kelly J.D."/>
            <person name="Kudrna D."/>
            <person name="Lee R."/>
            <person name="Richard M.M."/>
            <person name="Miklas P.N."/>
            <person name="Osorno J.M."/>
            <person name="Rodrigues J."/>
            <person name="Thareau V."/>
            <person name="Urrea C.A."/>
            <person name="Wang M."/>
            <person name="Yu Y."/>
            <person name="Zhang M."/>
            <person name="Wing R.A."/>
            <person name="Cregan P.B."/>
            <person name="Rokhsar D.S."/>
            <person name="Jackson S.A."/>
        </authorList>
    </citation>
    <scope>NUCLEOTIDE SEQUENCE [LARGE SCALE GENOMIC DNA]</scope>
    <source>
        <strain evidence="7">cv. G19833</strain>
    </source>
</reference>